<dbReference type="Gene3D" id="3.30.1330.80">
    <property type="entry name" value="Hypothetical protein, similar to alpha- acetolactate decarboxylase, domain 2"/>
    <property type="match status" value="1"/>
</dbReference>
<dbReference type="PANTHER" id="PTHR34988:SF1">
    <property type="entry name" value="DNA-BINDING PROTEIN"/>
    <property type="match status" value="1"/>
</dbReference>
<dbReference type="PROSITE" id="PS51742">
    <property type="entry name" value="PPC"/>
    <property type="match status" value="1"/>
</dbReference>
<name>A0A1J5T2S3_9ARCH</name>
<evidence type="ECO:0000259" key="1">
    <source>
        <dbReference type="PROSITE" id="PS51742"/>
    </source>
</evidence>
<comment type="caution">
    <text evidence="2">The sequence shown here is derived from an EMBL/GenBank/DDBJ whole genome shotgun (WGS) entry which is preliminary data.</text>
</comment>
<sequence>MKRLVNRENAFLVFEEGEELMSGLTEFANEYGDFLITGGIGSIENINLGFYDGTKYKREEIVEPQELLNASGNGISEPFVHCHVTISDNEYRARGGHLFSAKIAVIAEINVTLLRHRHPVFNLFKKGLKRKDVPGKELRLLTNCGFV</sequence>
<dbReference type="SUPFAM" id="SSF117856">
    <property type="entry name" value="AF0104/ALDC/Ptd012-like"/>
    <property type="match status" value="1"/>
</dbReference>
<proteinExistence type="predicted"/>
<gene>
    <name evidence="2" type="ORF">BEU04_02360</name>
</gene>
<reference evidence="2 3" key="1">
    <citation type="submission" date="2016-08" db="EMBL/GenBank/DDBJ databases">
        <title>New Insights into Marine Group III Euryarchaeota, from dark to light.</title>
        <authorList>
            <person name="Haro-Moreno J.M."/>
            <person name="Rodriguez-Valera F."/>
            <person name="Lopez-Garcia P."/>
            <person name="Moreira D."/>
            <person name="Martin-Cuadrado A.B."/>
        </authorList>
    </citation>
    <scope>NUCLEOTIDE SEQUENCE [LARGE SCALE GENOMIC DNA]</scope>
    <source>
        <strain evidence="2">CG-Bathy1</strain>
    </source>
</reference>
<dbReference type="EMBL" id="MIYU01000017">
    <property type="protein sequence ID" value="OIR15185.1"/>
    <property type="molecule type" value="Genomic_DNA"/>
</dbReference>
<evidence type="ECO:0000313" key="3">
    <source>
        <dbReference type="Proteomes" id="UP000183815"/>
    </source>
</evidence>
<dbReference type="Proteomes" id="UP000183815">
    <property type="component" value="Unassembled WGS sequence"/>
</dbReference>
<dbReference type="InterPro" id="IPR005175">
    <property type="entry name" value="PPC_dom"/>
</dbReference>
<dbReference type="PANTHER" id="PTHR34988">
    <property type="entry name" value="PROTEIN, PUTATIVE-RELATED"/>
    <property type="match status" value="1"/>
</dbReference>
<dbReference type="Pfam" id="PF03479">
    <property type="entry name" value="PCC"/>
    <property type="match status" value="1"/>
</dbReference>
<evidence type="ECO:0000313" key="2">
    <source>
        <dbReference type="EMBL" id="OIR15185.1"/>
    </source>
</evidence>
<dbReference type="AlphaFoldDB" id="A0A1J5T2S3"/>
<feature type="domain" description="PPC" evidence="1">
    <location>
        <begin position="2"/>
        <end position="134"/>
    </location>
</feature>
<organism evidence="2 3">
    <name type="scientific">Marine Group III euryarchaeote CG-Bathy1</name>
    <dbReference type="NCBI Taxonomy" id="1889001"/>
    <lineage>
        <taxon>Archaea</taxon>
        <taxon>Methanobacteriati</taxon>
        <taxon>Thermoplasmatota</taxon>
        <taxon>Thermoplasmata</taxon>
        <taxon>Candidatus Thermoprofundales</taxon>
    </lineage>
</organism>
<accession>A0A1J5T2S3</accession>
<protein>
    <recommendedName>
        <fullName evidence="1">PPC domain-containing protein</fullName>
    </recommendedName>
</protein>
<dbReference type="CDD" id="cd11378">
    <property type="entry name" value="DUF296"/>
    <property type="match status" value="1"/>
</dbReference>